<evidence type="ECO:0008006" key="4">
    <source>
        <dbReference type="Google" id="ProtNLM"/>
    </source>
</evidence>
<dbReference type="Pfam" id="PF09838">
    <property type="entry name" value="DUF2065"/>
    <property type="match status" value="1"/>
</dbReference>
<comment type="caution">
    <text evidence="2">The sequence shown here is derived from an EMBL/GenBank/DDBJ whole genome shotgun (WGS) entry which is preliminary data.</text>
</comment>
<evidence type="ECO:0000313" key="3">
    <source>
        <dbReference type="Proteomes" id="UP000054742"/>
    </source>
</evidence>
<organism evidence="2 3">
    <name type="scientific">Legionella brunensis</name>
    <dbReference type="NCBI Taxonomy" id="29422"/>
    <lineage>
        <taxon>Bacteria</taxon>
        <taxon>Pseudomonadati</taxon>
        <taxon>Pseudomonadota</taxon>
        <taxon>Gammaproteobacteria</taxon>
        <taxon>Legionellales</taxon>
        <taxon>Legionellaceae</taxon>
        <taxon>Legionella</taxon>
    </lineage>
</organism>
<feature type="transmembrane region" description="Helical" evidence="1">
    <location>
        <begin position="44"/>
        <end position="64"/>
    </location>
</feature>
<proteinExistence type="predicted"/>
<evidence type="ECO:0000313" key="2">
    <source>
        <dbReference type="EMBL" id="KTC78107.1"/>
    </source>
</evidence>
<dbReference type="InterPro" id="IPR019201">
    <property type="entry name" value="DUF2065"/>
</dbReference>
<accession>A0A0W0S4J9</accession>
<dbReference type="PANTHER" id="PTHR38602">
    <property type="entry name" value="INNER MEMBRANE PROTEIN-RELATED"/>
    <property type="match status" value="1"/>
</dbReference>
<keyword evidence="1" id="KW-0812">Transmembrane</keyword>
<dbReference type="RefSeq" id="WP_058442385.1">
    <property type="nucleotide sequence ID" value="NZ_CAAAHU010000013.1"/>
</dbReference>
<keyword evidence="3" id="KW-1185">Reference proteome</keyword>
<keyword evidence="1" id="KW-0472">Membrane</keyword>
<dbReference type="AlphaFoldDB" id="A0A0W0S4J9"/>
<sequence>MIINFLGAFALVLVFEGLMPFISPVKWKELLRRVIGQDERVLRITGLFSMLAGVVLLAIVRQFAE</sequence>
<gene>
    <name evidence="2" type="ORF">Lbru_2399</name>
</gene>
<reference evidence="2 3" key="1">
    <citation type="submission" date="2015-11" db="EMBL/GenBank/DDBJ databases">
        <title>Genomic analysis of 38 Legionella species identifies large and diverse effector repertoires.</title>
        <authorList>
            <person name="Burstein D."/>
            <person name="Amaro F."/>
            <person name="Zusman T."/>
            <person name="Lifshitz Z."/>
            <person name="Cohen O."/>
            <person name="Gilbert J.A."/>
            <person name="Pupko T."/>
            <person name="Shuman H.A."/>
            <person name="Segal G."/>
        </authorList>
    </citation>
    <scope>NUCLEOTIDE SEQUENCE [LARGE SCALE GENOMIC DNA]</scope>
    <source>
        <strain evidence="2 3">ATCC 43878</strain>
    </source>
</reference>
<dbReference type="Proteomes" id="UP000054742">
    <property type="component" value="Unassembled WGS sequence"/>
</dbReference>
<dbReference type="PANTHER" id="PTHR38602:SF1">
    <property type="entry name" value="INNER MEMBRANE PROTEIN"/>
    <property type="match status" value="1"/>
</dbReference>
<dbReference type="EMBL" id="LNXV01000033">
    <property type="protein sequence ID" value="KTC78107.1"/>
    <property type="molecule type" value="Genomic_DNA"/>
</dbReference>
<keyword evidence="1" id="KW-1133">Transmembrane helix</keyword>
<protein>
    <recommendedName>
        <fullName evidence="4">DUF2065 domain-containing protein</fullName>
    </recommendedName>
</protein>
<dbReference type="STRING" id="29422.Lbru_2399"/>
<dbReference type="OrthoDB" id="9182237at2"/>
<dbReference type="PATRIC" id="fig|29422.6.peg.2552"/>
<name>A0A0W0S4J9_9GAMM</name>
<evidence type="ECO:0000256" key="1">
    <source>
        <dbReference type="SAM" id="Phobius"/>
    </source>
</evidence>